<sequence length="255" mass="28267">MEINVLGPLSVVEGGISIVPTATKLRQLLALLILQGERVVTVSTLMDELWGESPPKSASSILQTYILQLRQKMTQALVHGDGRKAKDILVTQPGGYLLRIDSGRLDCREFDRLAEAGRRATEAGDYRLASDHFTGALAMWRGPALIDVRVGNVLQFEALRMNEARMSVLQQRIDADMQIGRHAALVPELRVLVAQNPLNENLCAQFMVSLQRTGCAWRALQVYQHLRNALARELGLEPSMVLQEIHQSVLVGELV</sequence>
<accession>A0A1E7KHD3</accession>
<evidence type="ECO:0000313" key="8">
    <source>
        <dbReference type="EMBL" id="OEV03293.1"/>
    </source>
</evidence>
<dbReference type="Pfam" id="PF00486">
    <property type="entry name" value="Trans_reg_C"/>
    <property type="match status" value="1"/>
</dbReference>
<evidence type="ECO:0000313" key="9">
    <source>
        <dbReference type="Proteomes" id="UP000176101"/>
    </source>
</evidence>
<feature type="domain" description="OmpR/PhoB-type" evidence="7">
    <location>
        <begin position="1"/>
        <end position="100"/>
    </location>
</feature>
<dbReference type="InterPro" id="IPR011990">
    <property type="entry name" value="TPR-like_helical_dom_sf"/>
</dbReference>
<reference evidence="8 9" key="1">
    <citation type="journal article" date="2016" name="Front. Microbiol.">
        <title>Comparative Genomics Analysis of Streptomyces Species Reveals Their Adaptation to the Marine Environment and Their Diversity at the Genomic Level.</title>
        <authorList>
            <person name="Tian X."/>
            <person name="Zhang Z."/>
            <person name="Yang T."/>
            <person name="Chen M."/>
            <person name="Li J."/>
            <person name="Chen F."/>
            <person name="Yang J."/>
            <person name="Li W."/>
            <person name="Zhang B."/>
            <person name="Zhang Z."/>
            <person name="Wu J."/>
            <person name="Zhang C."/>
            <person name="Long L."/>
            <person name="Xiao J."/>
        </authorList>
    </citation>
    <scope>NUCLEOTIDE SEQUENCE [LARGE SCALE GENOMIC DNA]</scope>
    <source>
        <strain evidence="8 9">SCSIO 02100</strain>
    </source>
</reference>
<keyword evidence="2" id="KW-0902">Two-component regulatory system</keyword>
<comment type="similarity">
    <text evidence="1">Belongs to the AfsR/DnrI/RedD regulatory family.</text>
</comment>
<dbReference type="Proteomes" id="UP000176101">
    <property type="component" value="Unassembled WGS sequence"/>
</dbReference>
<dbReference type="CDD" id="cd15831">
    <property type="entry name" value="BTAD"/>
    <property type="match status" value="1"/>
</dbReference>
<dbReference type="Gene3D" id="1.10.10.10">
    <property type="entry name" value="Winged helix-like DNA-binding domain superfamily/Winged helix DNA-binding domain"/>
    <property type="match status" value="1"/>
</dbReference>
<evidence type="ECO:0000256" key="5">
    <source>
        <dbReference type="ARBA" id="ARBA00023163"/>
    </source>
</evidence>
<dbReference type="Pfam" id="PF03704">
    <property type="entry name" value="BTAD"/>
    <property type="match status" value="1"/>
</dbReference>
<dbReference type="GO" id="GO:0006355">
    <property type="term" value="P:regulation of DNA-templated transcription"/>
    <property type="evidence" value="ECO:0007669"/>
    <property type="project" value="InterPro"/>
</dbReference>
<protein>
    <recommendedName>
        <fullName evidence="7">OmpR/PhoB-type domain-containing protein</fullName>
    </recommendedName>
</protein>
<keyword evidence="5" id="KW-0804">Transcription</keyword>
<evidence type="ECO:0000256" key="6">
    <source>
        <dbReference type="PROSITE-ProRule" id="PRU01091"/>
    </source>
</evidence>
<organism evidence="8 9">
    <name type="scientific">Streptomyces oceani</name>
    <dbReference type="NCBI Taxonomy" id="1075402"/>
    <lineage>
        <taxon>Bacteria</taxon>
        <taxon>Bacillati</taxon>
        <taxon>Actinomycetota</taxon>
        <taxon>Actinomycetes</taxon>
        <taxon>Kitasatosporales</taxon>
        <taxon>Streptomycetaceae</taxon>
        <taxon>Streptomyces</taxon>
    </lineage>
</organism>
<feature type="DNA-binding region" description="OmpR/PhoB-type" evidence="6">
    <location>
        <begin position="1"/>
        <end position="100"/>
    </location>
</feature>
<dbReference type="AlphaFoldDB" id="A0A1E7KHD3"/>
<evidence type="ECO:0000256" key="3">
    <source>
        <dbReference type="ARBA" id="ARBA00023015"/>
    </source>
</evidence>
<keyword evidence="9" id="KW-1185">Reference proteome</keyword>
<dbReference type="SUPFAM" id="SSF48452">
    <property type="entry name" value="TPR-like"/>
    <property type="match status" value="1"/>
</dbReference>
<dbReference type="SMART" id="SM00862">
    <property type="entry name" value="Trans_reg_C"/>
    <property type="match status" value="1"/>
</dbReference>
<dbReference type="SMART" id="SM01043">
    <property type="entry name" value="BTAD"/>
    <property type="match status" value="1"/>
</dbReference>
<evidence type="ECO:0000256" key="1">
    <source>
        <dbReference type="ARBA" id="ARBA00005820"/>
    </source>
</evidence>
<keyword evidence="4 6" id="KW-0238">DNA-binding</keyword>
<dbReference type="Gene3D" id="1.25.40.10">
    <property type="entry name" value="Tetratricopeptide repeat domain"/>
    <property type="match status" value="1"/>
</dbReference>
<proteinExistence type="inferred from homology"/>
<dbReference type="EMBL" id="LJGU01000121">
    <property type="protein sequence ID" value="OEV03293.1"/>
    <property type="molecule type" value="Genomic_DNA"/>
</dbReference>
<gene>
    <name evidence="8" type="ORF">AN216_12110</name>
</gene>
<dbReference type="PROSITE" id="PS51755">
    <property type="entry name" value="OMPR_PHOB"/>
    <property type="match status" value="1"/>
</dbReference>
<dbReference type="STRING" id="1075402.AN216_12110"/>
<dbReference type="InterPro" id="IPR005158">
    <property type="entry name" value="BTAD"/>
</dbReference>
<dbReference type="OrthoDB" id="4336084at2"/>
<evidence type="ECO:0000256" key="4">
    <source>
        <dbReference type="ARBA" id="ARBA00023125"/>
    </source>
</evidence>
<keyword evidence="3" id="KW-0805">Transcription regulation</keyword>
<dbReference type="InterPro" id="IPR051677">
    <property type="entry name" value="AfsR-DnrI-RedD_regulator"/>
</dbReference>
<dbReference type="PATRIC" id="fig|1075402.3.peg.2628"/>
<comment type="caution">
    <text evidence="8">The sequence shown here is derived from an EMBL/GenBank/DDBJ whole genome shotgun (WGS) entry which is preliminary data.</text>
</comment>
<dbReference type="SUPFAM" id="SSF46894">
    <property type="entry name" value="C-terminal effector domain of the bipartite response regulators"/>
    <property type="match status" value="1"/>
</dbReference>
<dbReference type="GO" id="GO:0000160">
    <property type="term" value="P:phosphorelay signal transduction system"/>
    <property type="evidence" value="ECO:0007669"/>
    <property type="project" value="UniProtKB-KW"/>
</dbReference>
<dbReference type="InterPro" id="IPR016032">
    <property type="entry name" value="Sig_transdc_resp-reg_C-effctor"/>
</dbReference>
<evidence type="ECO:0000259" key="7">
    <source>
        <dbReference type="PROSITE" id="PS51755"/>
    </source>
</evidence>
<evidence type="ECO:0000256" key="2">
    <source>
        <dbReference type="ARBA" id="ARBA00023012"/>
    </source>
</evidence>
<name>A0A1E7KHD3_9ACTN</name>
<dbReference type="PANTHER" id="PTHR35807:SF1">
    <property type="entry name" value="TRANSCRIPTIONAL REGULATOR REDD"/>
    <property type="match status" value="1"/>
</dbReference>
<dbReference type="GO" id="GO:0003677">
    <property type="term" value="F:DNA binding"/>
    <property type="evidence" value="ECO:0007669"/>
    <property type="project" value="UniProtKB-UniRule"/>
</dbReference>
<dbReference type="InterPro" id="IPR036388">
    <property type="entry name" value="WH-like_DNA-bd_sf"/>
</dbReference>
<dbReference type="InterPro" id="IPR001867">
    <property type="entry name" value="OmpR/PhoB-type_DNA-bd"/>
</dbReference>
<dbReference type="PANTHER" id="PTHR35807">
    <property type="entry name" value="TRANSCRIPTIONAL REGULATOR REDD-RELATED"/>
    <property type="match status" value="1"/>
</dbReference>